<organism evidence="2 3">
    <name type="scientific">Puccinia coronata f. sp. avenae</name>
    <dbReference type="NCBI Taxonomy" id="200324"/>
    <lineage>
        <taxon>Eukaryota</taxon>
        <taxon>Fungi</taxon>
        <taxon>Dikarya</taxon>
        <taxon>Basidiomycota</taxon>
        <taxon>Pucciniomycotina</taxon>
        <taxon>Pucciniomycetes</taxon>
        <taxon>Pucciniales</taxon>
        <taxon>Pucciniaceae</taxon>
        <taxon>Puccinia</taxon>
    </lineage>
</organism>
<gene>
    <name evidence="2" type="ORF">PCANC_21575</name>
</gene>
<proteinExistence type="predicted"/>
<evidence type="ECO:0000313" key="3">
    <source>
        <dbReference type="Proteomes" id="UP000235388"/>
    </source>
</evidence>
<evidence type="ECO:0000256" key="1">
    <source>
        <dbReference type="SAM" id="MobiDB-lite"/>
    </source>
</evidence>
<comment type="caution">
    <text evidence="2">The sequence shown here is derived from an EMBL/GenBank/DDBJ whole genome shotgun (WGS) entry which is preliminary data.</text>
</comment>
<protein>
    <submittedName>
        <fullName evidence="2">Uncharacterized protein</fullName>
    </submittedName>
</protein>
<dbReference type="EMBL" id="PGCJ01000282">
    <property type="protein sequence ID" value="PLW34203.1"/>
    <property type="molecule type" value="Genomic_DNA"/>
</dbReference>
<reference evidence="2 3" key="1">
    <citation type="submission" date="2017-11" db="EMBL/GenBank/DDBJ databases">
        <title>De novo assembly and phasing of dikaryotic genomes from two isolates of Puccinia coronata f. sp. avenae, the causal agent of oat crown rust.</title>
        <authorList>
            <person name="Miller M.E."/>
            <person name="Zhang Y."/>
            <person name="Omidvar V."/>
            <person name="Sperschneider J."/>
            <person name="Schwessinger B."/>
            <person name="Raley C."/>
            <person name="Palmer J.M."/>
            <person name="Garnica D."/>
            <person name="Upadhyaya N."/>
            <person name="Rathjen J."/>
            <person name="Taylor J.M."/>
            <person name="Park R.F."/>
            <person name="Dodds P.N."/>
            <person name="Hirsch C.D."/>
            <person name="Kianian S.F."/>
            <person name="Figueroa M."/>
        </authorList>
    </citation>
    <scope>NUCLEOTIDE SEQUENCE [LARGE SCALE GENOMIC DNA]</scope>
    <source>
        <strain evidence="2">12NC29</strain>
    </source>
</reference>
<feature type="region of interest" description="Disordered" evidence="1">
    <location>
        <begin position="78"/>
        <end position="97"/>
    </location>
</feature>
<sequence>MGEIKPSGPGVELRLAVVNWGLTNGPDKLNTPYMSVRRCWILQGLQTLVGSAQEDRKLMDSVEKEAGRLREDLMRLSADNMPAENGSGLGKSNQPLK</sequence>
<dbReference type="AlphaFoldDB" id="A0A2N5U8Y7"/>
<evidence type="ECO:0000313" key="2">
    <source>
        <dbReference type="EMBL" id="PLW34203.1"/>
    </source>
</evidence>
<dbReference type="Proteomes" id="UP000235388">
    <property type="component" value="Unassembled WGS sequence"/>
</dbReference>
<keyword evidence="3" id="KW-1185">Reference proteome</keyword>
<name>A0A2N5U8Y7_9BASI</name>
<accession>A0A2N5U8Y7</accession>